<dbReference type="Pfam" id="PF00348">
    <property type="entry name" value="polyprenyl_synt"/>
    <property type="match status" value="1"/>
</dbReference>
<gene>
    <name evidence="7" type="ORF">EUGRSUZ_E02449</name>
</gene>
<dbReference type="PROSITE" id="PS00723">
    <property type="entry name" value="POLYPRENYL_SYNTHASE_1"/>
    <property type="match status" value="1"/>
</dbReference>
<evidence type="ECO:0000256" key="6">
    <source>
        <dbReference type="ARBA" id="ARBA00023229"/>
    </source>
</evidence>
<dbReference type="SUPFAM" id="SSF48576">
    <property type="entry name" value="Terpenoid synthases"/>
    <property type="match status" value="1"/>
</dbReference>
<dbReference type="InterPro" id="IPR008949">
    <property type="entry name" value="Isoprenoid_synthase_dom_sf"/>
</dbReference>
<dbReference type="InterPro" id="IPR000092">
    <property type="entry name" value="Polyprenyl_synt"/>
</dbReference>
<comment type="cofactor">
    <cofactor evidence="1">
        <name>Mg(2+)</name>
        <dbReference type="ChEBI" id="CHEBI:18420"/>
    </cofactor>
</comment>
<name>A0A059C6N4_EUCGR</name>
<dbReference type="STRING" id="71139.A0A059C6N4"/>
<dbReference type="PANTHER" id="PTHR12001">
    <property type="entry name" value="GERANYLGERANYL PYROPHOSPHATE SYNTHASE"/>
    <property type="match status" value="1"/>
</dbReference>
<keyword evidence="4" id="KW-0479">Metal-binding</keyword>
<evidence type="ECO:0000256" key="5">
    <source>
        <dbReference type="ARBA" id="ARBA00022842"/>
    </source>
</evidence>
<keyword evidence="6" id="KW-0414">Isoprene biosynthesis</keyword>
<dbReference type="AlphaFoldDB" id="A0A059C6N4"/>
<evidence type="ECO:0000256" key="4">
    <source>
        <dbReference type="ARBA" id="ARBA00022723"/>
    </source>
</evidence>
<evidence type="ECO:0000256" key="2">
    <source>
        <dbReference type="ARBA" id="ARBA00006706"/>
    </source>
</evidence>
<dbReference type="eggNOG" id="KOG0776">
    <property type="taxonomic scope" value="Eukaryota"/>
</dbReference>
<dbReference type="Gramene" id="KCW73851">
    <property type="protein sequence ID" value="KCW73851"/>
    <property type="gene ID" value="EUGRSUZ_E02449"/>
</dbReference>
<evidence type="ECO:0000313" key="7">
    <source>
        <dbReference type="EMBL" id="KCW73851.1"/>
    </source>
</evidence>
<dbReference type="PANTHER" id="PTHR12001:SF69">
    <property type="entry name" value="ALL TRANS-POLYPRENYL-DIPHOSPHATE SYNTHASE PDSS1"/>
    <property type="match status" value="1"/>
</dbReference>
<proteinExistence type="inferred from homology"/>
<keyword evidence="3" id="KW-0808">Transferase</keyword>
<dbReference type="GO" id="GO:1901663">
    <property type="term" value="P:quinone biosynthetic process"/>
    <property type="evidence" value="ECO:0007669"/>
    <property type="project" value="UniProtKB-ARBA"/>
</dbReference>
<evidence type="ECO:0000256" key="1">
    <source>
        <dbReference type="ARBA" id="ARBA00001946"/>
    </source>
</evidence>
<dbReference type="EMBL" id="KK198757">
    <property type="protein sequence ID" value="KCW73851.1"/>
    <property type="molecule type" value="Genomic_DNA"/>
</dbReference>
<comment type="similarity">
    <text evidence="2">Belongs to the FPP/GGPP synthase family.</text>
</comment>
<dbReference type="InterPro" id="IPR033749">
    <property type="entry name" value="Polyprenyl_synt_CS"/>
</dbReference>
<organism evidence="7">
    <name type="scientific">Eucalyptus grandis</name>
    <name type="common">Flooded gum</name>
    <dbReference type="NCBI Taxonomy" id="71139"/>
    <lineage>
        <taxon>Eukaryota</taxon>
        <taxon>Viridiplantae</taxon>
        <taxon>Streptophyta</taxon>
        <taxon>Embryophyta</taxon>
        <taxon>Tracheophyta</taxon>
        <taxon>Spermatophyta</taxon>
        <taxon>Magnoliopsida</taxon>
        <taxon>eudicotyledons</taxon>
        <taxon>Gunneridae</taxon>
        <taxon>Pentapetalae</taxon>
        <taxon>rosids</taxon>
        <taxon>malvids</taxon>
        <taxon>Myrtales</taxon>
        <taxon>Myrtaceae</taxon>
        <taxon>Myrtoideae</taxon>
        <taxon>Eucalypteae</taxon>
        <taxon>Eucalyptus</taxon>
    </lineage>
</organism>
<evidence type="ECO:0000256" key="3">
    <source>
        <dbReference type="ARBA" id="ARBA00022679"/>
    </source>
</evidence>
<dbReference type="InParanoid" id="A0A059C6N4"/>
<dbReference type="Gene3D" id="1.10.600.10">
    <property type="entry name" value="Farnesyl Diphosphate Synthase"/>
    <property type="match status" value="1"/>
</dbReference>
<dbReference type="GO" id="GO:0008299">
    <property type="term" value="P:isoprenoid biosynthetic process"/>
    <property type="evidence" value="ECO:0007669"/>
    <property type="project" value="UniProtKB-KW"/>
</dbReference>
<reference evidence="7" key="1">
    <citation type="submission" date="2013-07" db="EMBL/GenBank/DDBJ databases">
        <title>The genome of Eucalyptus grandis.</title>
        <authorList>
            <person name="Schmutz J."/>
            <person name="Hayes R."/>
            <person name="Myburg A."/>
            <person name="Tuskan G."/>
            <person name="Grattapaglia D."/>
            <person name="Rokhsar D.S."/>
        </authorList>
    </citation>
    <scope>NUCLEOTIDE SEQUENCE</scope>
    <source>
        <tissue evidence="7">Leaf extractions</tissue>
    </source>
</reference>
<protein>
    <submittedName>
        <fullName evidence="7">Uncharacterized protein</fullName>
    </submittedName>
</protein>
<dbReference type="GO" id="GO:0004659">
    <property type="term" value="F:prenyltransferase activity"/>
    <property type="evidence" value="ECO:0007669"/>
    <property type="project" value="InterPro"/>
</dbReference>
<keyword evidence="5" id="KW-0460">Magnesium</keyword>
<accession>A0A059C6N4</accession>
<dbReference type="GO" id="GO:0046872">
    <property type="term" value="F:metal ion binding"/>
    <property type="evidence" value="ECO:0007669"/>
    <property type="project" value="UniProtKB-KW"/>
</dbReference>
<sequence length="101" mass="10684">MASALHMPLPEPTDGSVGDAVSLELCTRQQCIAEITAMIHVASLLHDDVVDDADTRRGIGSLNFIMGNKLAVLAGDFLLSRACVALASLKNTEVCVDFSLI</sequence>